<feature type="domain" description="TonB-dependent receptor-like beta-barrel" evidence="13">
    <location>
        <begin position="183"/>
        <end position="601"/>
    </location>
</feature>
<evidence type="ECO:0000256" key="3">
    <source>
        <dbReference type="ARBA" id="ARBA00022452"/>
    </source>
</evidence>
<evidence type="ECO:0000256" key="1">
    <source>
        <dbReference type="ARBA" id="ARBA00004571"/>
    </source>
</evidence>
<evidence type="ECO:0000256" key="12">
    <source>
        <dbReference type="SAM" id="SignalP"/>
    </source>
</evidence>
<keyword evidence="5 12" id="KW-0732">Signal</keyword>
<evidence type="ECO:0000313" key="16">
    <source>
        <dbReference type="Proteomes" id="UP000477083"/>
    </source>
</evidence>
<name>A0A6L8VFB0_9RHOB</name>
<dbReference type="Proteomes" id="UP000477083">
    <property type="component" value="Unassembled WGS sequence"/>
</dbReference>
<dbReference type="SUPFAM" id="SSF56935">
    <property type="entry name" value="Porins"/>
    <property type="match status" value="1"/>
</dbReference>
<feature type="chain" id="PRO_5026815161" evidence="12">
    <location>
        <begin position="31"/>
        <end position="627"/>
    </location>
</feature>
<organism evidence="15 16">
    <name type="scientific">Frigidibacter albus</name>
    <dbReference type="NCBI Taxonomy" id="1465486"/>
    <lineage>
        <taxon>Bacteria</taxon>
        <taxon>Pseudomonadati</taxon>
        <taxon>Pseudomonadota</taxon>
        <taxon>Alphaproteobacteria</taxon>
        <taxon>Rhodobacterales</taxon>
        <taxon>Paracoccaceae</taxon>
        <taxon>Frigidibacter</taxon>
    </lineage>
</organism>
<dbReference type="Gene3D" id="2.170.130.10">
    <property type="entry name" value="TonB-dependent receptor, plug domain"/>
    <property type="match status" value="1"/>
</dbReference>
<evidence type="ECO:0000256" key="9">
    <source>
        <dbReference type="ARBA" id="ARBA00023237"/>
    </source>
</evidence>
<evidence type="ECO:0000259" key="14">
    <source>
        <dbReference type="Pfam" id="PF07715"/>
    </source>
</evidence>
<dbReference type="GO" id="GO:0015344">
    <property type="term" value="F:siderophore uptake transmembrane transporter activity"/>
    <property type="evidence" value="ECO:0007669"/>
    <property type="project" value="TreeGrafter"/>
</dbReference>
<dbReference type="InterPro" id="IPR012910">
    <property type="entry name" value="Plug_dom"/>
</dbReference>
<keyword evidence="16" id="KW-1185">Reference proteome</keyword>
<evidence type="ECO:0000256" key="11">
    <source>
        <dbReference type="RuleBase" id="RU003357"/>
    </source>
</evidence>
<evidence type="ECO:0000256" key="7">
    <source>
        <dbReference type="ARBA" id="ARBA00023136"/>
    </source>
</evidence>
<dbReference type="CDD" id="cd01347">
    <property type="entry name" value="ligand_gated_channel"/>
    <property type="match status" value="1"/>
</dbReference>
<dbReference type="EMBL" id="WWNR01000002">
    <property type="protein sequence ID" value="MZQ88391.1"/>
    <property type="molecule type" value="Genomic_DNA"/>
</dbReference>
<protein>
    <submittedName>
        <fullName evidence="15">TonB-dependent receptor</fullName>
    </submittedName>
</protein>
<dbReference type="GO" id="GO:0009279">
    <property type="term" value="C:cell outer membrane"/>
    <property type="evidence" value="ECO:0007669"/>
    <property type="project" value="UniProtKB-SubCell"/>
</dbReference>
<dbReference type="InterPro" id="IPR037066">
    <property type="entry name" value="Plug_dom_sf"/>
</dbReference>
<dbReference type="GO" id="GO:0044718">
    <property type="term" value="P:siderophore transmembrane transport"/>
    <property type="evidence" value="ECO:0007669"/>
    <property type="project" value="TreeGrafter"/>
</dbReference>
<sequence>MSPRRSPRFPLPATACLALLTGLAAMPALAQDTILLDEIVITGAQDPQEARRTGVSVTVLSEADLDKTAETRLTSVLSRLPGVGILARGPLGTQTGITVRGLSQNYIKVLVDGIDVADPSGPQSAYDFGRLTTLGVSSVELLRGSHSAVHGGQAVGGVLSIDSTQLPEEIGSEGRFQLEAGSYDTYAATIGYGVRGAAGALGFTLSQISTSGFSAADENDGNSEADGYEATRLTLRGETELQNGVVLGFSAFAEDASGEYDETQFLSVPPYTSFPADGSPDEESDATSKGLRLYTQFDTGRINHELAATWFEIDRGLSGSTDFGATFNDYTGERRGLSWKAGTDLGQGRLVFGADTTDEDYTEVSTYGASKGDATTSGVFAEYAWAPNARFDLTASLRHDDHSEFGGFTTGRVAAAWQAAPDITVRAALGTGFRAPSLYELYGPYGDDTLEAEESTSADLGIEKRWGDAAAVRATLFWIETDNLIDYAFPAYFQIPGKTRRSGVELEGELALNDRLSFTGAYTYTEASNPALSAGSTWNSGFGRHQIALGVDADLTDAISGSLTVLHVADRPTLADYTVANATVTYDFGNDTQAYLRVENLFDEQYQLWDGYGTSDQAFYVGLRRSF</sequence>
<dbReference type="PROSITE" id="PS52016">
    <property type="entry name" value="TONB_DEPENDENT_REC_3"/>
    <property type="match status" value="1"/>
</dbReference>
<dbReference type="InterPro" id="IPR039426">
    <property type="entry name" value="TonB-dep_rcpt-like"/>
</dbReference>
<comment type="caution">
    <text evidence="15">The sequence shown here is derived from an EMBL/GenBank/DDBJ whole genome shotgun (WGS) entry which is preliminary data.</text>
</comment>
<keyword evidence="6 11" id="KW-0798">TonB box</keyword>
<dbReference type="PANTHER" id="PTHR30069:SF29">
    <property type="entry name" value="HEMOGLOBIN AND HEMOGLOBIN-HAPTOGLOBIN-BINDING PROTEIN 1-RELATED"/>
    <property type="match status" value="1"/>
</dbReference>
<proteinExistence type="inferred from homology"/>
<evidence type="ECO:0000256" key="2">
    <source>
        <dbReference type="ARBA" id="ARBA00022448"/>
    </source>
</evidence>
<evidence type="ECO:0000256" key="8">
    <source>
        <dbReference type="ARBA" id="ARBA00023170"/>
    </source>
</evidence>
<evidence type="ECO:0000256" key="10">
    <source>
        <dbReference type="PROSITE-ProRule" id="PRU01360"/>
    </source>
</evidence>
<dbReference type="Pfam" id="PF07715">
    <property type="entry name" value="Plug"/>
    <property type="match status" value="1"/>
</dbReference>
<keyword evidence="3 10" id="KW-1134">Transmembrane beta strand</keyword>
<evidence type="ECO:0000259" key="13">
    <source>
        <dbReference type="Pfam" id="PF00593"/>
    </source>
</evidence>
<keyword evidence="7 10" id="KW-0472">Membrane</keyword>
<dbReference type="PANTHER" id="PTHR30069">
    <property type="entry name" value="TONB-DEPENDENT OUTER MEMBRANE RECEPTOR"/>
    <property type="match status" value="1"/>
</dbReference>
<dbReference type="AlphaFoldDB" id="A0A6L8VFB0"/>
<reference evidence="15 16" key="1">
    <citation type="submission" date="2020-01" db="EMBL/GenBank/DDBJ databases">
        <title>Frigidibacter albus SP32T (=CGMCC 1.13995T).</title>
        <authorList>
            <person name="Liao X."/>
        </authorList>
    </citation>
    <scope>NUCLEOTIDE SEQUENCE [LARGE SCALE GENOMIC DNA]</scope>
    <source>
        <strain evidence="15 16">SP32</strain>
    </source>
</reference>
<dbReference type="RefSeq" id="WP_161343889.1">
    <property type="nucleotide sequence ID" value="NZ_BMGW01000002.1"/>
</dbReference>
<dbReference type="OrthoDB" id="9760333at2"/>
<keyword evidence="8 15" id="KW-0675">Receptor</keyword>
<dbReference type="InterPro" id="IPR000531">
    <property type="entry name" value="Beta-barrel_TonB"/>
</dbReference>
<feature type="signal peptide" evidence="12">
    <location>
        <begin position="1"/>
        <end position="30"/>
    </location>
</feature>
<evidence type="ECO:0000256" key="6">
    <source>
        <dbReference type="ARBA" id="ARBA00023077"/>
    </source>
</evidence>
<evidence type="ECO:0000256" key="5">
    <source>
        <dbReference type="ARBA" id="ARBA00022729"/>
    </source>
</evidence>
<comment type="subcellular location">
    <subcellularLocation>
        <location evidence="1 10">Cell outer membrane</location>
        <topology evidence="1 10">Multi-pass membrane protein</topology>
    </subcellularLocation>
</comment>
<comment type="similarity">
    <text evidence="10 11">Belongs to the TonB-dependent receptor family.</text>
</comment>
<keyword evidence="2 10" id="KW-0813">Transport</keyword>
<keyword evidence="4 10" id="KW-0812">Transmembrane</keyword>
<feature type="domain" description="TonB-dependent receptor plug" evidence="14">
    <location>
        <begin position="50"/>
        <end position="158"/>
    </location>
</feature>
<evidence type="ECO:0000313" key="15">
    <source>
        <dbReference type="EMBL" id="MZQ88391.1"/>
    </source>
</evidence>
<keyword evidence="9 10" id="KW-0998">Cell outer membrane</keyword>
<dbReference type="Pfam" id="PF00593">
    <property type="entry name" value="TonB_dep_Rec_b-barrel"/>
    <property type="match status" value="1"/>
</dbReference>
<dbReference type="InterPro" id="IPR036942">
    <property type="entry name" value="Beta-barrel_TonB_sf"/>
</dbReference>
<gene>
    <name evidence="15" type="ORF">GS660_04665</name>
</gene>
<dbReference type="Gene3D" id="2.40.170.20">
    <property type="entry name" value="TonB-dependent receptor, beta-barrel domain"/>
    <property type="match status" value="1"/>
</dbReference>
<evidence type="ECO:0000256" key="4">
    <source>
        <dbReference type="ARBA" id="ARBA00022692"/>
    </source>
</evidence>
<accession>A0A6L8VFB0</accession>